<accession>A0A0B1TGJ2</accession>
<dbReference type="OrthoDB" id="10252832at2759"/>
<reference evidence="5 6" key="1">
    <citation type="submission" date="2014-03" db="EMBL/GenBank/DDBJ databases">
        <title>Draft genome of the hookworm Oesophagostomum dentatum.</title>
        <authorList>
            <person name="Mitreva M."/>
        </authorList>
    </citation>
    <scope>NUCLEOTIDE SEQUENCE [LARGE SCALE GENOMIC DNA]</scope>
    <source>
        <strain evidence="5 6">OD-Hann</strain>
    </source>
</reference>
<organism evidence="5 6">
    <name type="scientific">Oesophagostomum dentatum</name>
    <name type="common">Nodular worm</name>
    <dbReference type="NCBI Taxonomy" id="61180"/>
    <lineage>
        <taxon>Eukaryota</taxon>
        <taxon>Metazoa</taxon>
        <taxon>Ecdysozoa</taxon>
        <taxon>Nematoda</taxon>
        <taxon>Chromadorea</taxon>
        <taxon>Rhabditida</taxon>
        <taxon>Rhabditina</taxon>
        <taxon>Rhabditomorpha</taxon>
        <taxon>Strongyloidea</taxon>
        <taxon>Strongylidae</taxon>
        <taxon>Oesophagostomum</taxon>
    </lineage>
</organism>
<dbReference type="Gene3D" id="3.40.50.1000">
    <property type="entry name" value="HAD superfamily/HAD-like"/>
    <property type="match status" value="1"/>
</dbReference>
<gene>
    <name evidence="5" type="ORF">OESDEN_05107</name>
</gene>
<keyword evidence="2" id="KW-0479">Metal-binding</keyword>
<dbReference type="PANTHER" id="PTHR12103">
    <property type="entry name" value="5'-NUCLEOTIDASE DOMAIN-CONTAINING"/>
    <property type="match status" value="1"/>
</dbReference>
<dbReference type="SUPFAM" id="SSF56784">
    <property type="entry name" value="HAD-like"/>
    <property type="match status" value="1"/>
</dbReference>
<evidence type="ECO:0000256" key="2">
    <source>
        <dbReference type="ARBA" id="ARBA00022723"/>
    </source>
</evidence>
<comment type="similarity">
    <text evidence="1">Belongs to the 5'(3')-deoxyribonucleotidase family.</text>
</comment>
<dbReference type="Proteomes" id="UP000053660">
    <property type="component" value="Unassembled WGS sequence"/>
</dbReference>
<dbReference type="GO" id="GO:0046872">
    <property type="term" value="F:metal ion binding"/>
    <property type="evidence" value="ECO:0007669"/>
    <property type="project" value="UniProtKB-KW"/>
</dbReference>
<name>A0A0B1TGJ2_OESDE</name>
<evidence type="ECO:0000256" key="3">
    <source>
        <dbReference type="ARBA" id="ARBA00022801"/>
    </source>
</evidence>
<evidence type="ECO:0000313" key="5">
    <source>
        <dbReference type="EMBL" id="KHJ94957.1"/>
    </source>
</evidence>
<keyword evidence="4" id="KW-0460">Magnesium</keyword>
<dbReference type="AlphaFoldDB" id="A0A0B1TGJ2"/>
<evidence type="ECO:0000313" key="6">
    <source>
        <dbReference type="Proteomes" id="UP000053660"/>
    </source>
</evidence>
<keyword evidence="3" id="KW-0378">Hydrolase</keyword>
<proteinExistence type="inferred from homology"/>
<dbReference type="InterPro" id="IPR023214">
    <property type="entry name" value="HAD_sf"/>
</dbReference>
<dbReference type="InterPro" id="IPR008380">
    <property type="entry name" value="HAD-SF_hydro_IG_5-nucl"/>
</dbReference>
<dbReference type="GO" id="GO:0008253">
    <property type="term" value="F:5'-nucleotidase activity"/>
    <property type="evidence" value="ECO:0007669"/>
    <property type="project" value="TreeGrafter"/>
</dbReference>
<evidence type="ECO:0000256" key="4">
    <source>
        <dbReference type="ARBA" id="ARBA00022842"/>
    </source>
</evidence>
<keyword evidence="6" id="KW-1185">Reference proteome</keyword>
<dbReference type="EMBL" id="KN550133">
    <property type="protein sequence ID" value="KHJ94957.1"/>
    <property type="molecule type" value="Genomic_DNA"/>
</dbReference>
<dbReference type="PANTHER" id="PTHR12103:SF15">
    <property type="entry name" value="CYTOSOLIC PURINE 5'-NUCLEOTIDASE"/>
    <property type="match status" value="1"/>
</dbReference>
<dbReference type="InterPro" id="IPR036412">
    <property type="entry name" value="HAD-like_sf"/>
</dbReference>
<evidence type="ECO:0000256" key="1">
    <source>
        <dbReference type="ARBA" id="ARBA00009589"/>
    </source>
</evidence>
<protein>
    <submittedName>
        <fullName evidence="5">5' nucleotidase family protein</fullName>
    </submittedName>
</protein>
<sequence length="164" mass="18381">MELVMSYMMGQNWSQLFDVVIVDGGKPKWFLQDSVFRMILLTARASNLVYLQIDKDTGKPKMGAHSGPLAKGDIYSRGCATEFIQQLGLAGKDILYVGDHIFGDVLKSKKVGGWRTLLIVPELHGEMKRNIHIEGNCTAVIVKQKTRKNKNTYKPEIKLGRKGT</sequence>
<dbReference type="Pfam" id="PF05761">
    <property type="entry name" value="5_nucleotid"/>
    <property type="match status" value="1"/>
</dbReference>